<keyword evidence="5" id="KW-1185">Reference proteome</keyword>
<keyword evidence="1 2" id="KW-0238">DNA-binding</keyword>
<evidence type="ECO:0000256" key="1">
    <source>
        <dbReference type="ARBA" id="ARBA00023125"/>
    </source>
</evidence>
<sequence>MVERKQGRRSAQQAEETKQHILLFATQMFCEQGYERVSLRSISEKAGVSHSLIRHHFGSKEKIWHAISDGLHDYMQRYIAHILEKLPPDTQANVKLYTLVSRLLAFMLTYPQPIQLIADAVRQEDALFDYFIDNVGELESQVFAIAEEYNTLFPETPVNVAELKWQMIMVAHSAASLTPFMRQTWVDESLNDVECLARQWQMFERHVASVLHIEQENRLTTVTVDDLVYDVPCFTQEQGGDCAFEQQLNQLNRVFGCMHGADAETQ</sequence>
<dbReference type="Pfam" id="PF00440">
    <property type="entry name" value="TetR_N"/>
    <property type="match status" value="1"/>
</dbReference>
<dbReference type="EMBL" id="LT960611">
    <property type="protein sequence ID" value="SON48699.1"/>
    <property type="molecule type" value="Genomic_DNA"/>
</dbReference>
<dbReference type="Gene3D" id="1.10.357.10">
    <property type="entry name" value="Tetracycline Repressor, domain 2"/>
    <property type="match status" value="1"/>
</dbReference>
<dbReference type="InterPro" id="IPR050624">
    <property type="entry name" value="HTH-type_Tx_Regulator"/>
</dbReference>
<name>A0A2N8Z9W3_9VIBR</name>
<dbReference type="PANTHER" id="PTHR43479">
    <property type="entry name" value="ACREF/ENVCD OPERON REPRESSOR-RELATED"/>
    <property type="match status" value="1"/>
</dbReference>
<dbReference type="Proteomes" id="UP000235828">
    <property type="component" value="Chromosome A"/>
</dbReference>
<feature type="domain" description="HTH tetR-type" evidence="3">
    <location>
        <begin position="15"/>
        <end position="75"/>
    </location>
</feature>
<protein>
    <submittedName>
        <fullName evidence="4">Transcriptional regulator</fullName>
    </submittedName>
</protein>
<dbReference type="InterPro" id="IPR009057">
    <property type="entry name" value="Homeodomain-like_sf"/>
</dbReference>
<dbReference type="GO" id="GO:0003677">
    <property type="term" value="F:DNA binding"/>
    <property type="evidence" value="ECO:0007669"/>
    <property type="project" value="UniProtKB-UniRule"/>
</dbReference>
<dbReference type="SUPFAM" id="SSF46689">
    <property type="entry name" value="Homeodomain-like"/>
    <property type="match status" value="1"/>
</dbReference>
<organism evidence="4 5">
    <name type="scientific">Vibrio tapetis subsp. tapetis</name>
    <dbReference type="NCBI Taxonomy" id="1671868"/>
    <lineage>
        <taxon>Bacteria</taxon>
        <taxon>Pseudomonadati</taxon>
        <taxon>Pseudomonadota</taxon>
        <taxon>Gammaproteobacteria</taxon>
        <taxon>Vibrionales</taxon>
        <taxon>Vibrionaceae</taxon>
        <taxon>Vibrio</taxon>
    </lineage>
</organism>
<gene>
    <name evidence="4" type="ORF">VTAP4600_A0720</name>
</gene>
<dbReference type="InterPro" id="IPR001647">
    <property type="entry name" value="HTH_TetR"/>
</dbReference>
<evidence type="ECO:0000256" key="2">
    <source>
        <dbReference type="PROSITE-ProRule" id="PRU00335"/>
    </source>
</evidence>
<proteinExistence type="predicted"/>
<dbReference type="PROSITE" id="PS50977">
    <property type="entry name" value="HTH_TETR_2"/>
    <property type="match status" value="1"/>
</dbReference>
<dbReference type="KEGG" id="vta:A0720"/>
<dbReference type="RefSeq" id="WP_102521501.1">
    <property type="nucleotide sequence ID" value="NZ_LT960611.1"/>
</dbReference>
<dbReference type="PANTHER" id="PTHR43479:SF12">
    <property type="entry name" value="TRANSCRIPTIONAL REGULATORY PROTEIN"/>
    <property type="match status" value="1"/>
</dbReference>
<feature type="DNA-binding region" description="H-T-H motif" evidence="2">
    <location>
        <begin position="38"/>
        <end position="57"/>
    </location>
</feature>
<evidence type="ECO:0000313" key="5">
    <source>
        <dbReference type="Proteomes" id="UP000235828"/>
    </source>
</evidence>
<evidence type="ECO:0000259" key="3">
    <source>
        <dbReference type="PROSITE" id="PS50977"/>
    </source>
</evidence>
<dbReference type="OrthoDB" id="9151800at2"/>
<dbReference type="AlphaFoldDB" id="A0A2N8Z9W3"/>
<reference evidence="4 5" key="1">
    <citation type="submission" date="2017-10" db="EMBL/GenBank/DDBJ databases">
        <authorList>
            <person name="Banno H."/>
            <person name="Chua N.-H."/>
        </authorList>
    </citation>
    <scope>NUCLEOTIDE SEQUENCE [LARGE SCALE GENOMIC DNA]</scope>
    <source>
        <strain evidence="4">Vibrio tapetis CECT4600</strain>
    </source>
</reference>
<evidence type="ECO:0000313" key="4">
    <source>
        <dbReference type="EMBL" id="SON48699.1"/>
    </source>
</evidence>
<dbReference type="PRINTS" id="PR00455">
    <property type="entry name" value="HTHTETR"/>
</dbReference>
<accession>A0A2N8Z9W3</accession>